<evidence type="ECO:0000313" key="2">
    <source>
        <dbReference type="EMBL" id="GMA18084.1"/>
    </source>
</evidence>
<proteinExistence type="predicted"/>
<dbReference type="Pfam" id="PF14029">
    <property type="entry name" value="DUF4244"/>
    <property type="match status" value="1"/>
</dbReference>
<reference evidence="2" key="1">
    <citation type="journal article" date="2014" name="Int. J. Syst. Evol. Microbiol.">
        <title>Complete genome of a new Firmicutes species belonging to the dominant human colonic microbiota ('Ruminococcus bicirculans') reveals two chromosomes and a selective capacity to utilize plant glucans.</title>
        <authorList>
            <consortium name="NISC Comparative Sequencing Program"/>
            <person name="Wegmann U."/>
            <person name="Louis P."/>
            <person name="Goesmann A."/>
            <person name="Henrissat B."/>
            <person name="Duncan S.H."/>
            <person name="Flint H.J."/>
        </authorList>
    </citation>
    <scope>NUCLEOTIDE SEQUENCE</scope>
    <source>
        <strain evidence="2">NBRC 105830</strain>
    </source>
</reference>
<accession>A0ABQ6HHI0</accession>
<reference evidence="2" key="3">
    <citation type="submission" date="2023-02" db="EMBL/GenBank/DDBJ databases">
        <authorList>
            <person name="Sun Q."/>
            <person name="Mori K."/>
        </authorList>
    </citation>
    <scope>NUCLEOTIDE SEQUENCE</scope>
    <source>
        <strain evidence="2">NBRC 105830</strain>
    </source>
</reference>
<feature type="transmembrane region" description="Helical" evidence="1">
    <location>
        <begin position="37"/>
        <end position="55"/>
    </location>
</feature>
<gene>
    <name evidence="2" type="ORF">GCM10025862_01050</name>
    <name evidence="3" type="ORF">GCM10025862_39730</name>
</gene>
<organism evidence="2 4">
    <name type="scientific">Arsenicicoccus piscis</name>
    <dbReference type="NCBI Taxonomy" id="673954"/>
    <lineage>
        <taxon>Bacteria</taxon>
        <taxon>Bacillati</taxon>
        <taxon>Actinomycetota</taxon>
        <taxon>Actinomycetes</taxon>
        <taxon>Micrococcales</taxon>
        <taxon>Intrasporangiaceae</taxon>
        <taxon>Arsenicicoccus</taxon>
    </lineage>
</organism>
<evidence type="ECO:0000256" key="1">
    <source>
        <dbReference type="SAM" id="Phobius"/>
    </source>
</evidence>
<keyword evidence="1" id="KW-0472">Membrane</keyword>
<keyword evidence="1" id="KW-1133">Transmembrane helix</keyword>
<dbReference type="InterPro" id="IPR025338">
    <property type="entry name" value="DUF4244"/>
</dbReference>
<comment type="caution">
    <text evidence="2">The sequence shown here is derived from an EMBL/GenBank/DDBJ whole genome shotgun (WGS) entry which is preliminary data.</text>
</comment>
<keyword evidence="1" id="KW-0812">Transmembrane</keyword>
<dbReference type="RefSeq" id="WP_241443660.1">
    <property type="nucleotide sequence ID" value="NZ_BSUJ01000001.1"/>
</dbReference>
<evidence type="ECO:0008006" key="5">
    <source>
        <dbReference type="Google" id="ProtNLM"/>
    </source>
</evidence>
<evidence type="ECO:0000313" key="3">
    <source>
        <dbReference type="EMBL" id="GMA21952.1"/>
    </source>
</evidence>
<name>A0ABQ6HHI0_9MICO</name>
<dbReference type="EMBL" id="BSUJ01000001">
    <property type="protein sequence ID" value="GMA18084.1"/>
    <property type="molecule type" value="Genomic_DNA"/>
</dbReference>
<dbReference type="EMBL" id="BSUJ01000001">
    <property type="protein sequence ID" value="GMA21952.1"/>
    <property type="molecule type" value="Genomic_DNA"/>
</dbReference>
<protein>
    <recommendedName>
        <fullName evidence="5">DUF4244 domain-containing protein</fullName>
    </recommendedName>
</protein>
<keyword evidence="4" id="KW-1185">Reference proteome</keyword>
<sequence>MSIMMVHKQIQRHRRELATRWERLVEAADAGMTTAEYAVGTIAAAAFAAVLIVIVRSDAVRSALTGIITTALGMGG</sequence>
<reference evidence="4" key="2">
    <citation type="journal article" date="2019" name="Int. J. Syst. Evol. Microbiol.">
        <title>The Global Catalogue of Microorganisms (GCM) 10K type strain sequencing project: providing services to taxonomists for standard genome sequencing and annotation.</title>
        <authorList>
            <consortium name="The Broad Institute Genomics Platform"/>
            <consortium name="The Broad Institute Genome Sequencing Center for Infectious Disease"/>
            <person name="Wu L."/>
            <person name="Ma J."/>
        </authorList>
    </citation>
    <scope>NUCLEOTIDE SEQUENCE [LARGE SCALE GENOMIC DNA]</scope>
    <source>
        <strain evidence="4">NBRC 105830</strain>
    </source>
</reference>
<dbReference type="Proteomes" id="UP001157109">
    <property type="component" value="Unassembled WGS sequence"/>
</dbReference>
<evidence type="ECO:0000313" key="4">
    <source>
        <dbReference type="Proteomes" id="UP001157109"/>
    </source>
</evidence>